<feature type="transmembrane region" description="Helical" evidence="1">
    <location>
        <begin position="196"/>
        <end position="214"/>
    </location>
</feature>
<feature type="transmembrane region" description="Helical" evidence="1">
    <location>
        <begin position="59"/>
        <end position="78"/>
    </location>
</feature>
<keyword evidence="1" id="KW-0472">Membrane</keyword>
<feature type="transmembrane region" description="Helical" evidence="1">
    <location>
        <begin position="223"/>
        <end position="243"/>
    </location>
</feature>
<keyword evidence="1" id="KW-0812">Transmembrane</keyword>
<accession>A0ABQ6RNE0</accession>
<sequence length="393" mass="45832">MVNKYTPLALLIAFLSLSDYMSLIFSEMDIPDFAIFPVFFILSFISFVYYNSSKISLPQVYYILFVSFYFILISILNFEDLRLEGFSVFFSFFTATFIYLVLNERSFTELFYLLLMSLFFYLLGALSFELVNKVLGGNNLIIIFQNNLPYLFVITFLLYSLRKSIGYGKGISTLNYCFFLLFIYILFSLFEYGNYRIQFKIIFLMSFLSILIFFEKIIINNFYFFKLSLLLFALISIPFFWLIQEQLEFFVNASGRLGSGMMRIEVFNAIIIKLQTFSQMLIGSGLGASSIEFEVIHNNIMYELRSHSGFASIMLDFGLLGLVTFFWIPCLLLLYRLRASPKVFLYGFLISFCWIFLNTVYLSAIPTANIYNFSMLSLVLVSISLFTKFKTVK</sequence>
<keyword evidence="3" id="KW-1185">Reference proteome</keyword>
<feature type="transmembrane region" description="Helical" evidence="1">
    <location>
        <begin position="34"/>
        <end position="52"/>
    </location>
</feature>
<feature type="transmembrane region" description="Helical" evidence="1">
    <location>
        <begin position="84"/>
        <end position="102"/>
    </location>
</feature>
<evidence type="ECO:0008006" key="4">
    <source>
        <dbReference type="Google" id="ProtNLM"/>
    </source>
</evidence>
<feature type="transmembrane region" description="Helical" evidence="1">
    <location>
        <begin position="173"/>
        <end position="190"/>
    </location>
</feature>
<dbReference type="Proteomes" id="UP000322915">
    <property type="component" value="Unassembled WGS sequence"/>
</dbReference>
<evidence type="ECO:0000256" key="1">
    <source>
        <dbReference type="SAM" id="Phobius"/>
    </source>
</evidence>
<proteinExistence type="predicted"/>
<evidence type="ECO:0000313" key="3">
    <source>
        <dbReference type="Proteomes" id="UP000322915"/>
    </source>
</evidence>
<dbReference type="RefSeq" id="WP_149604902.1">
    <property type="nucleotide sequence ID" value="NZ_SEUJ01000040.1"/>
</dbReference>
<feature type="transmembrane region" description="Helical" evidence="1">
    <location>
        <begin position="343"/>
        <end position="364"/>
    </location>
</feature>
<feature type="transmembrane region" description="Helical" evidence="1">
    <location>
        <begin position="109"/>
        <end position="128"/>
    </location>
</feature>
<dbReference type="EMBL" id="SEUJ01000040">
    <property type="protein sequence ID" value="KAA1166113.1"/>
    <property type="molecule type" value="Genomic_DNA"/>
</dbReference>
<name>A0ABQ6RNE0_9GAMM</name>
<evidence type="ECO:0000313" key="2">
    <source>
        <dbReference type="EMBL" id="KAA1166113.1"/>
    </source>
</evidence>
<feature type="transmembrane region" description="Helical" evidence="1">
    <location>
        <begin position="370"/>
        <end position="387"/>
    </location>
</feature>
<feature type="transmembrane region" description="Helical" evidence="1">
    <location>
        <begin position="310"/>
        <end position="334"/>
    </location>
</feature>
<reference evidence="2 3" key="1">
    <citation type="submission" date="2019-01" db="EMBL/GenBank/DDBJ databases">
        <title>Genome sequences of marine Pseudoalteromonas species.</title>
        <authorList>
            <person name="Boraston A.B."/>
            <person name="Hehemann J.-H."/>
            <person name="Vickers C.J."/>
            <person name="Salama-Alber O."/>
            <person name="Abe K."/>
            <person name="Hettle A.J."/>
        </authorList>
    </citation>
    <scope>NUCLEOTIDE SEQUENCE [LARGE SCALE GENOMIC DNA]</scope>
    <source>
        <strain evidence="2 3">PS47</strain>
    </source>
</reference>
<protein>
    <recommendedName>
        <fullName evidence="4">O-antigen ligase domain-containing protein</fullName>
    </recommendedName>
</protein>
<feature type="transmembrane region" description="Helical" evidence="1">
    <location>
        <begin position="140"/>
        <end position="161"/>
    </location>
</feature>
<keyword evidence="1" id="KW-1133">Transmembrane helix</keyword>
<gene>
    <name evidence="2" type="ORF">EU509_00670</name>
</gene>
<organism evidence="2 3">
    <name type="scientific">Pseudoalteromonas fuliginea</name>
    <dbReference type="NCBI Taxonomy" id="1872678"/>
    <lineage>
        <taxon>Bacteria</taxon>
        <taxon>Pseudomonadati</taxon>
        <taxon>Pseudomonadota</taxon>
        <taxon>Gammaproteobacteria</taxon>
        <taxon>Alteromonadales</taxon>
        <taxon>Pseudoalteromonadaceae</taxon>
        <taxon>Pseudoalteromonas</taxon>
    </lineage>
</organism>
<comment type="caution">
    <text evidence="2">The sequence shown here is derived from an EMBL/GenBank/DDBJ whole genome shotgun (WGS) entry which is preliminary data.</text>
</comment>